<dbReference type="Pfam" id="PF13478">
    <property type="entry name" value="XdhC_C"/>
    <property type="match status" value="1"/>
</dbReference>
<feature type="domain" description="XdhC Rossmann" evidence="2">
    <location>
        <begin position="16"/>
        <end position="41"/>
    </location>
</feature>
<proteinExistence type="predicted"/>
<dbReference type="RefSeq" id="WP_185178274.1">
    <property type="nucleotide sequence ID" value="NZ_JACJVN010000025.1"/>
</dbReference>
<evidence type="ECO:0000313" key="4">
    <source>
        <dbReference type="Proteomes" id="UP000574133"/>
    </source>
</evidence>
<dbReference type="Proteomes" id="UP000574133">
    <property type="component" value="Unassembled WGS sequence"/>
</dbReference>
<comment type="caution">
    <text evidence="3">The sequence shown here is derived from an EMBL/GenBank/DDBJ whole genome shotgun (WGS) entry which is preliminary data.</text>
</comment>
<keyword evidence="4" id="KW-1185">Reference proteome</keyword>
<gene>
    <name evidence="3" type="ORF">H4Q31_06520</name>
</gene>
<protein>
    <submittedName>
        <fullName evidence="3">XdhC family protein</fullName>
    </submittedName>
</protein>
<dbReference type="AlphaFoldDB" id="A0A841T6M1"/>
<reference evidence="3 4" key="1">
    <citation type="submission" date="2020-08" db="EMBL/GenBank/DDBJ databases">
        <title>Cohnella phylogeny.</title>
        <authorList>
            <person name="Dunlap C."/>
        </authorList>
    </citation>
    <scope>NUCLEOTIDE SEQUENCE [LARGE SCALE GENOMIC DNA]</scope>
    <source>
        <strain evidence="3 4">DSM 103658</strain>
    </source>
</reference>
<accession>A0A841T6M1</accession>
<organism evidence="3 4">
    <name type="scientific">Cohnella lubricantis</name>
    <dbReference type="NCBI Taxonomy" id="2163172"/>
    <lineage>
        <taxon>Bacteria</taxon>
        <taxon>Bacillati</taxon>
        <taxon>Bacillota</taxon>
        <taxon>Bacilli</taxon>
        <taxon>Bacillales</taxon>
        <taxon>Paenibacillaceae</taxon>
        <taxon>Cohnella</taxon>
    </lineage>
</organism>
<dbReference type="EMBL" id="JACJVN010000025">
    <property type="protein sequence ID" value="MBB6676984.1"/>
    <property type="molecule type" value="Genomic_DNA"/>
</dbReference>
<evidence type="ECO:0000313" key="3">
    <source>
        <dbReference type="EMBL" id="MBB6676984.1"/>
    </source>
</evidence>
<evidence type="ECO:0000259" key="2">
    <source>
        <dbReference type="Pfam" id="PF13478"/>
    </source>
</evidence>
<name>A0A841T6M1_9BACL</name>
<sequence>SSRIRLLFKGLSMPAFVHAPVGLAIGADGPEEIAISIAAELIVERRLLQRLGGADEDEREDRGYLFSGWTEPKDGQAEAGSRACSR</sequence>
<evidence type="ECO:0000256" key="1">
    <source>
        <dbReference type="SAM" id="MobiDB-lite"/>
    </source>
</evidence>
<feature type="non-terminal residue" evidence="3">
    <location>
        <position position="1"/>
    </location>
</feature>
<dbReference type="InterPro" id="IPR027051">
    <property type="entry name" value="XdhC_Rossmann_dom"/>
</dbReference>
<dbReference type="Gene3D" id="3.40.50.720">
    <property type="entry name" value="NAD(P)-binding Rossmann-like Domain"/>
    <property type="match status" value="1"/>
</dbReference>
<feature type="region of interest" description="Disordered" evidence="1">
    <location>
        <begin position="55"/>
        <end position="86"/>
    </location>
</feature>